<dbReference type="AlphaFoldDB" id="A0AAW9U8B6"/>
<organism evidence="1 2">
    <name type="scientific">Klebsiella pneumoniae</name>
    <dbReference type="NCBI Taxonomy" id="573"/>
    <lineage>
        <taxon>Bacteria</taxon>
        <taxon>Pseudomonadati</taxon>
        <taxon>Pseudomonadota</taxon>
        <taxon>Gammaproteobacteria</taxon>
        <taxon>Enterobacterales</taxon>
        <taxon>Enterobacteriaceae</taxon>
        <taxon>Klebsiella/Raoultella group</taxon>
        <taxon>Klebsiella</taxon>
        <taxon>Klebsiella pneumoniae complex</taxon>
    </lineage>
</organism>
<sequence length="45" mass="5182">MRRSLRPSQEISNNARTFLSIGLPDRHVQQGFDCHSIPPMEAQYP</sequence>
<evidence type="ECO:0000313" key="2">
    <source>
        <dbReference type="Proteomes" id="UP000441029"/>
    </source>
</evidence>
<gene>
    <name evidence="1" type="ORF">GJJ01_03720</name>
</gene>
<reference evidence="1 2" key="1">
    <citation type="submission" date="2019-11" db="EMBL/GenBank/DDBJ databases">
        <title>Molecular typing, antibiotic resistance determination and virulence profiling for 36 multidrug-resistant clinical Klebsiella pneumoniae isolates using second- and third-generation sequencing.</title>
        <authorList>
            <person name="Shelenkov A."/>
            <person name="Mikhaylova Y."/>
            <person name="Yanushevich Y."/>
            <person name="Samoilov A."/>
            <person name="Petrova L."/>
            <person name="Fomina V."/>
            <person name="Gusarov V."/>
            <person name="Zamyatin M."/>
            <person name="Shagin D."/>
        </authorList>
    </citation>
    <scope>NUCLEOTIDE SEQUENCE [LARGE SCALE GENOMIC DNA]</scope>
    <source>
        <strain evidence="1 2">CriePir226</strain>
    </source>
</reference>
<proteinExistence type="predicted"/>
<accession>A0AAW9U8B6</accession>
<dbReference type="Proteomes" id="UP000441029">
    <property type="component" value="Unassembled WGS sequence"/>
</dbReference>
<dbReference type="EMBL" id="WJVL01000002">
    <property type="protein sequence ID" value="MRJ95068.1"/>
    <property type="molecule type" value="Genomic_DNA"/>
</dbReference>
<name>A0AAW9U8B6_KLEPN</name>
<evidence type="ECO:0000313" key="1">
    <source>
        <dbReference type="EMBL" id="MRJ95068.1"/>
    </source>
</evidence>
<comment type="caution">
    <text evidence="1">The sequence shown here is derived from an EMBL/GenBank/DDBJ whole genome shotgun (WGS) entry which is preliminary data.</text>
</comment>
<protein>
    <submittedName>
        <fullName evidence="1">Uncharacterized protein</fullName>
    </submittedName>
</protein>